<evidence type="ECO:0000313" key="5">
    <source>
        <dbReference type="EMBL" id="VDM46949.1"/>
    </source>
</evidence>
<feature type="signal peptide" evidence="4">
    <location>
        <begin position="1"/>
        <end position="19"/>
    </location>
</feature>
<dbReference type="PRINTS" id="PR00178">
    <property type="entry name" value="FATTYACIDBP"/>
</dbReference>
<keyword evidence="6" id="KW-1185">Reference proteome</keyword>
<evidence type="ECO:0000256" key="2">
    <source>
        <dbReference type="ARBA" id="ARBA00022448"/>
    </source>
</evidence>
<reference evidence="5 6" key="2">
    <citation type="submission" date="2018-11" db="EMBL/GenBank/DDBJ databases">
        <authorList>
            <consortium name="Pathogen Informatics"/>
        </authorList>
    </citation>
    <scope>NUCLEOTIDE SEQUENCE [LARGE SCALE GENOMIC DNA]</scope>
</reference>
<comment type="similarity">
    <text evidence="1">Belongs to the calycin superfamily. Fatty-acid binding protein (FABP) family.</text>
</comment>
<dbReference type="CDD" id="cd00742">
    <property type="entry name" value="FABP"/>
    <property type="match status" value="1"/>
</dbReference>
<evidence type="ECO:0000256" key="4">
    <source>
        <dbReference type="SAM" id="SignalP"/>
    </source>
</evidence>
<dbReference type="SUPFAM" id="SSF50814">
    <property type="entry name" value="Lipocalins"/>
    <property type="match status" value="1"/>
</dbReference>
<dbReference type="GO" id="GO:0008289">
    <property type="term" value="F:lipid binding"/>
    <property type="evidence" value="ECO:0007669"/>
    <property type="project" value="UniProtKB-KW"/>
</dbReference>
<evidence type="ECO:0000256" key="1">
    <source>
        <dbReference type="ARBA" id="ARBA00008390"/>
    </source>
</evidence>
<evidence type="ECO:0000313" key="6">
    <source>
        <dbReference type="Proteomes" id="UP000050794"/>
    </source>
</evidence>
<accession>A0A183V4F8</accession>
<dbReference type="EMBL" id="UYWY01022992">
    <property type="protein sequence ID" value="VDM46949.1"/>
    <property type="molecule type" value="Genomic_DNA"/>
</dbReference>
<sequence>MIFFSVFVALLASFSLISCSAMASANVRIPEKFMGTFKLDRSVNWFVRKMIGFSSVTKVFGVSKNDPDAYDMSNLTSKKNTHFNNWKLNQTFESEGLDSKMHKITFNFDEGTDTLKETHIRMDDPNDKGETYYYTVEGDELVMKMANDQVTCRRFFKREQPC</sequence>
<keyword evidence="2" id="KW-0813">Transport</keyword>
<dbReference type="AlphaFoldDB" id="A0A183V4F8"/>
<dbReference type="InterPro" id="IPR040094">
    <property type="entry name" value="Lbp1-4"/>
</dbReference>
<evidence type="ECO:0000256" key="3">
    <source>
        <dbReference type="ARBA" id="ARBA00023121"/>
    </source>
</evidence>
<dbReference type="PANTHER" id="PTHR22725:SF9">
    <property type="entry name" value="FATTY ACID-BINDING PROTEIN HOMOLOG 3"/>
    <property type="match status" value="1"/>
</dbReference>
<keyword evidence="3" id="KW-0446">Lipid-binding</keyword>
<feature type="chain" id="PRO_5044553600" evidence="4">
    <location>
        <begin position="20"/>
        <end position="162"/>
    </location>
</feature>
<protein>
    <submittedName>
        <fullName evidence="7">FABP domain-containing protein</fullName>
    </submittedName>
</protein>
<dbReference type="WBParaSite" id="TCNE_0001562901-mRNA-1">
    <property type="protein sequence ID" value="TCNE_0001562901-mRNA-1"/>
    <property type="gene ID" value="TCNE_0001562901"/>
</dbReference>
<dbReference type="Gene3D" id="2.40.128.20">
    <property type="match status" value="1"/>
</dbReference>
<evidence type="ECO:0000313" key="7">
    <source>
        <dbReference type="WBParaSite" id="TCNE_0001562901-mRNA-1"/>
    </source>
</evidence>
<name>A0A183V4F8_TOXCA</name>
<organism evidence="6 7">
    <name type="scientific">Toxocara canis</name>
    <name type="common">Canine roundworm</name>
    <dbReference type="NCBI Taxonomy" id="6265"/>
    <lineage>
        <taxon>Eukaryota</taxon>
        <taxon>Metazoa</taxon>
        <taxon>Ecdysozoa</taxon>
        <taxon>Nematoda</taxon>
        <taxon>Chromadorea</taxon>
        <taxon>Rhabditida</taxon>
        <taxon>Spirurina</taxon>
        <taxon>Ascaridomorpha</taxon>
        <taxon>Ascaridoidea</taxon>
        <taxon>Toxocaridae</taxon>
        <taxon>Toxocara</taxon>
    </lineage>
</organism>
<proteinExistence type="inferred from homology"/>
<keyword evidence="4" id="KW-0732">Signal</keyword>
<reference evidence="7" key="1">
    <citation type="submission" date="2016-06" db="UniProtKB">
        <authorList>
            <consortium name="WormBaseParasite"/>
        </authorList>
    </citation>
    <scope>IDENTIFICATION</scope>
</reference>
<gene>
    <name evidence="5" type="ORF">TCNE_LOCUS15628</name>
</gene>
<dbReference type="InterPro" id="IPR000463">
    <property type="entry name" value="Fatty_acid-bd"/>
</dbReference>
<dbReference type="Proteomes" id="UP000050794">
    <property type="component" value="Unassembled WGS sequence"/>
</dbReference>
<dbReference type="InterPro" id="IPR012674">
    <property type="entry name" value="Calycin"/>
</dbReference>
<dbReference type="PANTHER" id="PTHR22725">
    <property type="entry name" value="FATTY ACID-BINDING PROTEIN HOMOLOG 1-RELATED-RELATED"/>
    <property type="match status" value="1"/>
</dbReference>